<protein>
    <submittedName>
        <fullName evidence="4">DUF4801 domain-containing protein</fullName>
    </submittedName>
</protein>
<evidence type="ECO:0000313" key="4">
    <source>
        <dbReference type="WBParaSite" id="SBAD_0000737901-mRNA-1"/>
    </source>
</evidence>
<dbReference type="AlphaFoldDB" id="A0A183IU16"/>
<name>A0A183IU16_9BILA</name>
<feature type="compositionally biased region" description="Basic and acidic residues" evidence="1">
    <location>
        <begin position="298"/>
        <end position="314"/>
    </location>
</feature>
<evidence type="ECO:0000313" key="3">
    <source>
        <dbReference type="Proteomes" id="UP000270296"/>
    </source>
</evidence>
<evidence type="ECO:0000313" key="2">
    <source>
        <dbReference type="EMBL" id="VDP11940.1"/>
    </source>
</evidence>
<gene>
    <name evidence="2" type="ORF">SBAD_LOCUS7113</name>
</gene>
<dbReference type="WBParaSite" id="SBAD_0000737901-mRNA-1">
    <property type="protein sequence ID" value="SBAD_0000737901-mRNA-1"/>
    <property type="gene ID" value="SBAD_0000737901"/>
</dbReference>
<reference evidence="4" key="1">
    <citation type="submission" date="2016-06" db="UniProtKB">
        <authorList>
            <consortium name="WormBaseParasite"/>
        </authorList>
    </citation>
    <scope>IDENTIFICATION</scope>
</reference>
<organism evidence="4">
    <name type="scientific">Soboliphyme baturini</name>
    <dbReference type="NCBI Taxonomy" id="241478"/>
    <lineage>
        <taxon>Eukaryota</taxon>
        <taxon>Metazoa</taxon>
        <taxon>Ecdysozoa</taxon>
        <taxon>Nematoda</taxon>
        <taxon>Enoplea</taxon>
        <taxon>Dorylaimia</taxon>
        <taxon>Dioctophymatida</taxon>
        <taxon>Dioctophymatoidea</taxon>
        <taxon>Soboliphymatidae</taxon>
        <taxon>Soboliphyme</taxon>
    </lineage>
</organism>
<sequence length="387" mass="43540">MRPIELNEALNKIRFKNSSICDCWLLGNTEIICQKKEKTPVTKPCTVVLVDVLKACGHCNACKSVWKCVSNFSYMKRGGRCSSGDALCVFDTSAEESDDEPELLHATEAFDKKSMAPRNADISKHFELRSKKDGVRNGYRLSVSKPQVSLIKNSMTNGYSTSNNIVAGLDSSDESMDDDDIADLINRSTDKKQFSCLRPVASNSQKCVNTLSRIKIRPLEIKLNDIMLCKSAEHSSDASDITNGIYTKSQCLRSRTIAVRNEIDNNQNQSKSKRNRGKNNVTSVTEFKNQRFTCIRAKSDSDNEDKDDKNETKKFKGKNSRLTDIDHIRQRLQASSIPDQLPCREKEFNVVCSFIINGVSSGLSRCVKNFFLMKRSFEKVHTSDSVH</sequence>
<feature type="region of interest" description="Disordered" evidence="1">
    <location>
        <begin position="298"/>
        <end position="320"/>
    </location>
</feature>
<reference evidence="2 3" key="2">
    <citation type="submission" date="2018-11" db="EMBL/GenBank/DDBJ databases">
        <authorList>
            <consortium name="Pathogen Informatics"/>
        </authorList>
    </citation>
    <scope>NUCLEOTIDE SEQUENCE [LARGE SCALE GENOMIC DNA]</scope>
</reference>
<proteinExistence type="predicted"/>
<feature type="region of interest" description="Disordered" evidence="1">
    <location>
        <begin position="262"/>
        <end position="282"/>
    </location>
</feature>
<evidence type="ECO:0000256" key="1">
    <source>
        <dbReference type="SAM" id="MobiDB-lite"/>
    </source>
</evidence>
<keyword evidence="3" id="KW-1185">Reference proteome</keyword>
<dbReference type="Proteomes" id="UP000270296">
    <property type="component" value="Unassembled WGS sequence"/>
</dbReference>
<accession>A0A183IU16</accession>
<dbReference type="EMBL" id="UZAM01010333">
    <property type="protein sequence ID" value="VDP11940.1"/>
    <property type="molecule type" value="Genomic_DNA"/>
</dbReference>